<keyword evidence="4 7" id="KW-0378">Hydrolase</keyword>
<accession>A0ABR9CU91</accession>
<evidence type="ECO:0000256" key="4">
    <source>
        <dbReference type="ARBA" id="ARBA00022801"/>
    </source>
</evidence>
<comment type="similarity">
    <text evidence="1 7 8">Belongs to the HAM1 NTPase family.</text>
</comment>
<evidence type="ECO:0000313" key="10">
    <source>
        <dbReference type="Proteomes" id="UP000652176"/>
    </source>
</evidence>
<feature type="binding site" evidence="7">
    <location>
        <begin position="152"/>
        <end position="155"/>
    </location>
    <ligand>
        <name>substrate</name>
    </ligand>
</feature>
<protein>
    <recommendedName>
        <fullName evidence="7">dITP/XTP pyrophosphatase</fullName>
        <ecNumber evidence="7">3.6.1.66</ecNumber>
    </recommendedName>
    <alternativeName>
        <fullName evidence="7">Non-canonical purine NTP pyrophosphatase</fullName>
    </alternativeName>
    <alternativeName>
        <fullName evidence="7">Non-standard purine NTP pyrophosphatase</fullName>
    </alternativeName>
    <alternativeName>
        <fullName evidence="7">Nucleoside-triphosphate diphosphatase</fullName>
    </alternativeName>
    <alternativeName>
        <fullName evidence="7">Nucleoside-triphosphate pyrophosphatase</fullName>
        <shortName evidence="7">NTPase</shortName>
    </alternativeName>
</protein>
<comment type="caution">
    <text evidence="9">The sequence shown here is derived from an EMBL/GenBank/DDBJ whole genome shotgun (WGS) entry which is preliminary data.</text>
</comment>
<name>A0ABR9CU91_9GAMM</name>
<evidence type="ECO:0000256" key="2">
    <source>
        <dbReference type="ARBA" id="ARBA00022723"/>
    </source>
</evidence>
<dbReference type="NCBIfam" id="TIGR00042">
    <property type="entry name" value="RdgB/HAM1 family non-canonical purine NTP pyrophosphatase"/>
    <property type="match status" value="1"/>
</dbReference>
<dbReference type="PANTHER" id="PTHR11067">
    <property type="entry name" value="INOSINE TRIPHOSPHATE PYROPHOSPHATASE/HAM1 PROTEIN"/>
    <property type="match status" value="1"/>
</dbReference>
<comment type="function">
    <text evidence="7">Pyrophosphatase that catalyzes the hydrolysis of nucleoside triphosphates to their monophosphate derivatives, with a high preference for the non-canonical purine nucleotides XTP (xanthosine triphosphate), dITP (deoxyinosine triphosphate) and ITP. Seems to function as a house-cleaning enzyme that removes non-canonical purine nucleotides from the nucleotide pool, thus preventing their incorporation into DNA/RNA and avoiding chromosomal lesions.</text>
</comment>
<evidence type="ECO:0000256" key="6">
    <source>
        <dbReference type="ARBA" id="ARBA00023080"/>
    </source>
</evidence>
<feature type="binding site" evidence="7">
    <location>
        <position position="175"/>
    </location>
    <ligand>
        <name>substrate</name>
    </ligand>
</feature>
<evidence type="ECO:0000256" key="1">
    <source>
        <dbReference type="ARBA" id="ARBA00008023"/>
    </source>
</evidence>
<feature type="binding site" evidence="7">
    <location>
        <begin position="180"/>
        <end position="181"/>
    </location>
    <ligand>
        <name>substrate</name>
    </ligand>
</feature>
<dbReference type="Pfam" id="PF01725">
    <property type="entry name" value="Ham1p_like"/>
    <property type="match status" value="1"/>
</dbReference>
<evidence type="ECO:0000256" key="8">
    <source>
        <dbReference type="RuleBase" id="RU003781"/>
    </source>
</evidence>
<comment type="catalytic activity">
    <reaction evidence="7">
        <text>dITP + H2O = dIMP + diphosphate + H(+)</text>
        <dbReference type="Rhea" id="RHEA:28342"/>
        <dbReference type="ChEBI" id="CHEBI:15377"/>
        <dbReference type="ChEBI" id="CHEBI:15378"/>
        <dbReference type="ChEBI" id="CHEBI:33019"/>
        <dbReference type="ChEBI" id="CHEBI:61194"/>
        <dbReference type="ChEBI" id="CHEBI:61382"/>
        <dbReference type="EC" id="3.6.1.66"/>
    </reaction>
</comment>
<keyword evidence="6 7" id="KW-0546">Nucleotide metabolism</keyword>
<evidence type="ECO:0000256" key="5">
    <source>
        <dbReference type="ARBA" id="ARBA00022842"/>
    </source>
</evidence>
<evidence type="ECO:0000313" key="9">
    <source>
        <dbReference type="EMBL" id="MBD9354319.1"/>
    </source>
</evidence>
<dbReference type="InterPro" id="IPR020922">
    <property type="entry name" value="dITP/XTP_pyrophosphatase"/>
</dbReference>
<comment type="catalytic activity">
    <reaction evidence="7">
        <text>ITP + H2O = IMP + diphosphate + H(+)</text>
        <dbReference type="Rhea" id="RHEA:29399"/>
        <dbReference type="ChEBI" id="CHEBI:15377"/>
        <dbReference type="ChEBI" id="CHEBI:15378"/>
        <dbReference type="ChEBI" id="CHEBI:33019"/>
        <dbReference type="ChEBI" id="CHEBI:58053"/>
        <dbReference type="ChEBI" id="CHEBI:61402"/>
        <dbReference type="EC" id="3.6.1.66"/>
    </reaction>
</comment>
<comment type="catalytic activity">
    <reaction evidence="7">
        <text>XTP + H2O = XMP + diphosphate + H(+)</text>
        <dbReference type="Rhea" id="RHEA:28610"/>
        <dbReference type="ChEBI" id="CHEBI:15377"/>
        <dbReference type="ChEBI" id="CHEBI:15378"/>
        <dbReference type="ChEBI" id="CHEBI:33019"/>
        <dbReference type="ChEBI" id="CHEBI:57464"/>
        <dbReference type="ChEBI" id="CHEBI:61314"/>
        <dbReference type="EC" id="3.6.1.66"/>
    </reaction>
</comment>
<dbReference type="EMBL" id="JACXSS010000001">
    <property type="protein sequence ID" value="MBD9354319.1"/>
    <property type="molecule type" value="Genomic_DNA"/>
</dbReference>
<organism evidence="9 10">
    <name type="scientific">Methylomonas albis</name>
    <dbReference type="NCBI Taxonomy" id="1854563"/>
    <lineage>
        <taxon>Bacteria</taxon>
        <taxon>Pseudomonadati</taxon>
        <taxon>Pseudomonadota</taxon>
        <taxon>Gammaproteobacteria</taxon>
        <taxon>Methylococcales</taxon>
        <taxon>Methylococcaceae</taxon>
        <taxon>Methylomonas</taxon>
    </lineage>
</organism>
<keyword evidence="2 7" id="KW-0479">Metal-binding</keyword>
<proteinExistence type="inferred from homology"/>
<dbReference type="PANTHER" id="PTHR11067:SF9">
    <property type="entry name" value="INOSINE TRIPHOSPHATE PYROPHOSPHATASE"/>
    <property type="match status" value="1"/>
</dbReference>
<dbReference type="InterPro" id="IPR029001">
    <property type="entry name" value="ITPase-like_fam"/>
</dbReference>
<keyword evidence="10" id="KW-1185">Reference proteome</keyword>
<keyword evidence="3 7" id="KW-0547">Nucleotide-binding</keyword>
<dbReference type="SUPFAM" id="SSF52972">
    <property type="entry name" value="ITPase-like"/>
    <property type="match status" value="1"/>
</dbReference>
<evidence type="ECO:0000256" key="7">
    <source>
        <dbReference type="HAMAP-Rule" id="MF_01405"/>
    </source>
</evidence>
<gene>
    <name evidence="9" type="primary">rdgB</name>
    <name evidence="9" type="ORF">IE877_00185</name>
</gene>
<dbReference type="CDD" id="cd00515">
    <property type="entry name" value="HAM1"/>
    <property type="match status" value="1"/>
</dbReference>
<comment type="subunit">
    <text evidence="7">Homodimer.</text>
</comment>
<reference evidence="9 10" key="1">
    <citation type="submission" date="2020-09" db="EMBL/GenBank/DDBJ databases">
        <title>Methylomonas albis sp. nov. and Methylomonas fluvii sp. nov.: Two cold-adapted methanotrophs from the River Elbe and an amended description of Methylovulum psychrotolerans strain Eb1.</title>
        <authorList>
            <person name="Bussmann I.K."/>
            <person name="Klings K.-W."/>
            <person name="Warnstedt J."/>
            <person name="Hoppert M."/>
            <person name="Saborowski A."/>
            <person name="Horn F."/>
            <person name="Liebner S."/>
        </authorList>
    </citation>
    <scope>NUCLEOTIDE SEQUENCE [LARGE SCALE GENOMIC DNA]</scope>
    <source>
        <strain evidence="9 10">EbA</strain>
    </source>
</reference>
<dbReference type="Gene3D" id="3.90.950.10">
    <property type="match status" value="1"/>
</dbReference>
<dbReference type="InterPro" id="IPR002637">
    <property type="entry name" value="RdgB/HAM1"/>
</dbReference>
<dbReference type="HAMAP" id="MF_01405">
    <property type="entry name" value="Non_canon_purine_NTPase"/>
    <property type="match status" value="1"/>
</dbReference>
<feature type="binding site" evidence="7">
    <location>
        <position position="67"/>
    </location>
    <ligand>
        <name>Mg(2+)</name>
        <dbReference type="ChEBI" id="CHEBI:18420"/>
    </ligand>
</feature>
<feature type="binding site" evidence="7">
    <location>
        <position position="38"/>
    </location>
    <ligand>
        <name>Mg(2+)</name>
        <dbReference type="ChEBI" id="CHEBI:18420"/>
    </ligand>
</feature>
<feature type="binding site" evidence="7">
    <location>
        <begin position="8"/>
        <end position="13"/>
    </location>
    <ligand>
        <name>substrate</name>
    </ligand>
</feature>
<dbReference type="Proteomes" id="UP000652176">
    <property type="component" value="Unassembled WGS sequence"/>
</dbReference>
<dbReference type="EC" id="3.6.1.66" evidence="7"/>
<sequence length="195" mass="20901">MSSIVLASGNAGKIREIQAILQNDHILPQSQFKVVEPDETGATFIENAIIKARNAAAHCNLPAIADDSGLAVDVLGGAPGVISARYAGAGASDQANLDKLLEEMRDVPDTERGARFICVMVYLRHALDPTPIIAQGVWKGRILRQAVGENGFGYDPVFWVEQYQCSSAQLAPELKNALSHRGQALRALSQQLVGL</sequence>
<keyword evidence="5 7" id="KW-0460">Magnesium</keyword>
<evidence type="ECO:0000256" key="3">
    <source>
        <dbReference type="ARBA" id="ARBA00022741"/>
    </source>
</evidence>
<feature type="binding site" evidence="7">
    <location>
        <position position="68"/>
    </location>
    <ligand>
        <name>substrate</name>
    </ligand>
</feature>
<comment type="cofactor">
    <cofactor evidence="7">
        <name>Mg(2+)</name>
        <dbReference type="ChEBI" id="CHEBI:18420"/>
    </cofactor>
    <text evidence="7">Binds 1 Mg(2+) ion per subunit.</text>
</comment>
<feature type="active site" description="Proton acceptor" evidence="7">
    <location>
        <position position="67"/>
    </location>
</feature>
<dbReference type="RefSeq" id="WP_192372129.1">
    <property type="nucleotide sequence ID" value="NZ_CAJHIV010000001.1"/>
</dbReference>